<feature type="compositionally biased region" description="Basic residues" evidence="1">
    <location>
        <begin position="147"/>
        <end position="161"/>
    </location>
</feature>
<evidence type="ECO:0000313" key="3">
    <source>
        <dbReference type="Proteomes" id="UP001281761"/>
    </source>
</evidence>
<accession>A0ABQ9XX98</accession>
<keyword evidence="3" id="KW-1185">Reference proteome</keyword>
<name>A0ABQ9XX98_9EUKA</name>
<evidence type="ECO:0000256" key="1">
    <source>
        <dbReference type="SAM" id="MobiDB-lite"/>
    </source>
</evidence>
<reference evidence="2 3" key="1">
    <citation type="journal article" date="2022" name="bioRxiv">
        <title>Genomics of Preaxostyla Flagellates Illuminates Evolutionary Transitions and the Path Towards Mitochondrial Loss.</title>
        <authorList>
            <person name="Novak L.V.F."/>
            <person name="Treitli S.C."/>
            <person name="Pyrih J."/>
            <person name="Halakuc P."/>
            <person name="Pipaliya S.V."/>
            <person name="Vacek V."/>
            <person name="Brzon O."/>
            <person name="Soukal P."/>
            <person name="Eme L."/>
            <person name="Dacks J.B."/>
            <person name="Karnkowska A."/>
            <person name="Elias M."/>
            <person name="Hampl V."/>
        </authorList>
    </citation>
    <scope>NUCLEOTIDE SEQUENCE [LARGE SCALE GENOMIC DNA]</scope>
    <source>
        <strain evidence="2">NAU3</strain>
        <tissue evidence="2">Gut</tissue>
    </source>
</reference>
<evidence type="ECO:0000313" key="2">
    <source>
        <dbReference type="EMBL" id="KAK2956096.1"/>
    </source>
</evidence>
<comment type="caution">
    <text evidence="2">The sequence shown here is derived from an EMBL/GenBank/DDBJ whole genome shotgun (WGS) entry which is preliminary data.</text>
</comment>
<feature type="region of interest" description="Disordered" evidence="1">
    <location>
        <begin position="115"/>
        <end position="168"/>
    </location>
</feature>
<proteinExistence type="predicted"/>
<dbReference type="Proteomes" id="UP001281761">
    <property type="component" value="Unassembled WGS sequence"/>
</dbReference>
<gene>
    <name evidence="2" type="ORF">BLNAU_8876</name>
</gene>
<sequence length="301" mass="34205">MKFLLNERQNIDQFEKTKPGLGKYVSTILRYYYTNDGKKMPYTIQKAPEQSRISAAEFRKSNKDGDKIYVGLVMSPDFPKLFLGTEEEDQYRQLFINQSLAWTYTELDSWRSQWVLSPPQPQPESSQPSSQPKPSFPLPPAPATRPQPRHPQPHPHPKAKAHPSTTSAQPPPYSFHFFSYESPPETELELGAPNQTQNVYCLLSIPAMTWNNVDFFIFERSIIFLGDEAPPVLPSLPFPVATSQLVLSHTQSASFKFCIPLPDFIPSIAPIHSELTHTHIIIIWNVNESEISQPDPSNSLE</sequence>
<feature type="compositionally biased region" description="Low complexity" evidence="1">
    <location>
        <begin position="123"/>
        <end position="133"/>
    </location>
</feature>
<protein>
    <submittedName>
        <fullName evidence="2">Uncharacterized protein</fullName>
    </submittedName>
</protein>
<dbReference type="EMBL" id="JARBJD010000059">
    <property type="protein sequence ID" value="KAK2956096.1"/>
    <property type="molecule type" value="Genomic_DNA"/>
</dbReference>
<organism evidence="2 3">
    <name type="scientific">Blattamonas nauphoetae</name>
    <dbReference type="NCBI Taxonomy" id="2049346"/>
    <lineage>
        <taxon>Eukaryota</taxon>
        <taxon>Metamonada</taxon>
        <taxon>Preaxostyla</taxon>
        <taxon>Oxymonadida</taxon>
        <taxon>Blattamonas</taxon>
    </lineage>
</organism>
<feature type="compositionally biased region" description="Pro residues" evidence="1">
    <location>
        <begin position="134"/>
        <end position="145"/>
    </location>
</feature>